<dbReference type="InterPro" id="IPR032183">
    <property type="entry name" value="PKD-like"/>
</dbReference>
<dbReference type="Proteomes" id="UP000471447">
    <property type="component" value="Unassembled WGS sequence"/>
</dbReference>
<reference evidence="1 2" key="1">
    <citation type="journal article" date="2019" name="Nat. Med.">
        <title>A library of human gut bacterial isolates paired with longitudinal multiomics data enables mechanistic microbiome research.</title>
        <authorList>
            <person name="Poyet M."/>
            <person name="Groussin M."/>
            <person name="Gibbons S.M."/>
            <person name="Avila-Pacheco J."/>
            <person name="Jiang X."/>
            <person name="Kearney S.M."/>
            <person name="Perrotta A.R."/>
            <person name="Berdy B."/>
            <person name="Zhao S."/>
            <person name="Lieberman T.D."/>
            <person name="Swanson P.K."/>
            <person name="Smith M."/>
            <person name="Roesemann S."/>
            <person name="Alexander J.E."/>
            <person name="Rich S.A."/>
            <person name="Livny J."/>
            <person name="Vlamakis H."/>
            <person name="Clish C."/>
            <person name="Bullock K."/>
            <person name="Deik A."/>
            <person name="Scott J."/>
            <person name="Pierce K.A."/>
            <person name="Xavier R.J."/>
            <person name="Alm E.J."/>
        </authorList>
    </citation>
    <scope>NUCLEOTIDE SEQUENCE [LARGE SCALE GENOMIC DNA]</scope>
    <source>
        <strain evidence="1 2">BIOML-A7</strain>
    </source>
</reference>
<sequence>MKRKSIYLFILAGLIALSGCLDDKNNYDYTDINELEGEITGMKDEYSISYSEDLTITPAFKFTIDRENPDVSYEWRLDGNLLQGETGPSCTFSFERGGLYEITFSVIDNKTQVRFSRSCRLKVRSPFTRGWVVLSEGGGRQSVLSFVGGRSVTHKMPVTSPDGAETVIIDRDSLVYDYVARDVLPGLGEKPTGLFLNAGHVGSYGELYDVSDEVGVMQERWAELNGTTLERSVYTDQEFRGSFPEAGFHPQAISMTYSAKAMLNSDGYIYWAANSFANDFHTCTYVNFPLGKGRKFTGVYPSYRLNNYHAAIPACTEENEIVGIVDDATPKSFEEPKIQESSYSSNIYSVSLGSYDKNVDENYKLGDWKIVDMMPATPSSDDFGGLQDVRPGHLALLQKGSQYELFYFHWAIGTRRTQSRVYNLERIRFSLDGLSGYTDMAVFNNKQFVLIAEGNSLWYCQYKKDGEQTLKKIYTFDSPVKALAANDIRAVHVEWGNPAVEWQPEHNGQLGVALEDGTFYIYEVLEKSEKREKVTINQLFPDPKAEQPVNNKFDKIVDVIYKYGSVAEFNTFVY</sequence>
<evidence type="ECO:0008006" key="3">
    <source>
        <dbReference type="Google" id="ProtNLM"/>
    </source>
</evidence>
<evidence type="ECO:0000313" key="2">
    <source>
        <dbReference type="Proteomes" id="UP000471447"/>
    </source>
</evidence>
<dbReference type="RefSeq" id="WP_151935810.1">
    <property type="nucleotide sequence ID" value="NZ_BAABZH010000001.1"/>
</dbReference>
<protein>
    <recommendedName>
        <fullName evidence="3">PKD domain-containing protein</fullName>
    </recommendedName>
</protein>
<accession>A0A7J5QVQ7</accession>
<evidence type="ECO:0000313" key="1">
    <source>
        <dbReference type="EMBL" id="KAB6426563.1"/>
    </source>
</evidence>
<organism evidence="1 2">
    <name type="scientific">Bacteroides xylanisolvens</name>
    <dbReference type="NCBI Taxonomy" id="371601"/>
    <lineage>
        <taxon>Bacteria</taxon>
        <taxon>Pseudomonadati</taxon>
        <taxon>Bacteroidota</taxon>
        <taxon>Bacteroidia</taxon>
        <taxon>Bacteroidales</taxon>
        <taxon>Bacteroidaceae</taxon>
        <taxon>Bacteroides</taxon>
    </lineage>
</organism>
<comment type="caution">
    <text evidence="1">The sequence shown here is derived from an EMBL/GenBank/DDBJ whole genome shotgun (WGS) entry which is preliminary data.</text>
</comment>
<dbReference type="EMBL" id="WDCG01000003">
    <property type="protein sequence ID" value="KAB6426563.1"/>
    <property type="molecule type" value="Genomic_DNA"/>
</dbReference>
<name>A0A7J5QVQ7_9BACE</name>
<dbReference type="AlphaFoldDB" id="A0A7J5QVQ7"/>
<dbReference type="Pfam" id="PF16407">
    <property type="entry name" value="PKD_2"/>
    <property type="match status" value="1"/>
</dbReference>
<proteinExistence type="predicted"/>
<gene>
    <name evidence="1" type="ORF">GAZ26_04380</name>
</gene>
<dbReference type="PROSITE" id="PS51257">
    <property type="entry name" value="PROKAR_LIPOPROTEIN"/>
    <property type="match status" value="1"/>
</dbReference>